<proteinExistence type="predicted"/>
<sequence>MAFLSSERTNHARASIRLITPFWATGTELAEGAGMRTHRYAADSRLIKAGLRTIGLPLAFAPSATYDQPLPCHLYRNPDGSIRWLWPSHATQPDFLRFYHRSSWRARLFVWVVQWLFRLKLGRWVAHDTLTMYTTEAGTALLQHTRVSRWALFTGTVGPNRKLAIWFDSFRGKSCFLKIALAEPAIQTVRREALALQQLQAQPFRLVDVPAVFAHGRGIVLQEDLGTTEIRPVNQLTDLPTGVMRELARRNWHRQPLRQAAFWQQAQQTLADLRATNDPRLPVTLLDKADQLMQHLDGQPSVALAAAHGDFTPWNLLLRHNRLCVIDWELQHDALPGLYDLFHFIYQSHILIGNRGYQAIRQTIERTLNEPEWQLFCQQQAVDPDLAELLYLVHTLTYYLSIYNRQPNWHRQIHWLLATWNDALTHWLHRRQVATDRQLLLADLAFWLHDRPHAALKLQCDRLANLPDSSDLDLCLPRPVAAQLTAYLRQHPLAHHLVAESRTFMNQLHLFGADGSCLHVDLIWQFKRKQLDFMPAEPVWQEATRASHGLNVPSLLHTQTYLRLFYGLNNAPLPDRYRPLFSTQPDNVPSPAELTRAVQQRPANQGCRGLRNRLAYGWDTLRSFAFRRGLIVTFSGVDGAGKSTVIEQTRHQIEKRLRQRVVVLRHRPSLLPILSAWQYGKAQAEQRAASTLPRQGTNQSSLSSLLRFAYYYTDYLLGQFYVQVKYVWRGYIVLYDRYYFDFINDGRRSNINLPTGLVTSLYGLLLKPRLNVFLYAPADDILRRKQELDAATITELTGQYLRLFERLQKRYPSSEYLPVLNQHLPRTLSQIFDRIQTYSL</sequence>
<gene>
    <name evidence="1" type="ORF">FAES_4755</name>
</gene>
<dbReference type="Gene3D" id="3.40.50.300">
    <property type="entry name" value="P-loop containing nucleotide triphosphate hydrolases"/>
    <property type="match status" value="1"/>
</dbReference>
<dbReference type="eggNOG" id="COG0125">
    <property type="taxonomic scope" value="Bacteria"/>
</dbReference>
<reference evidence="1 2" key="1">
    <citation type="journal article" date="2012" name="J. Bacteriol.">
        <title>Genome Sequence of Fibrella aestuarina BUZ 2T, a Filamentous Marine Bacterium.</title>
        <authorList>
            <person name="Filippini M."/>
            <person name="Qi W."/>
            <person name="Blom J."/>
            <person name="Goesmann A."/>
            <person name="Smits T.H."/>
            <person name="Bagheri H.C."/>
        </authorList>
    </citation>
    <scope>NUCLEOTIDE SEQUENCE [LARGE SCALE GENOMIC DNA]</scope>
    <source>
        <strain evidence="2">BUZ 2T</strain>
    </source>
</reference>
<dbReference type="InterPro" id="IPR011009">
    <property type="entry name" value="Kinase-like_dom_sf"/>
</dbReference>
<dbReference type="Gene3D" id="3.90.1200.10">
    <property type="match status" value="1"/>
</dbReference>
<dbReference type="KEGG" id="fae:FAES_4755"/>
<organism evidence="1 2">
    <name type="scientific">Fibrella aestuarina BUZ 2</name>
    <dbReference type="NCBI Taxonomy" id="1166018"/>
    <lineage>
        <taxon>Bacteria</taxon>
        <taxon>Pseudomonadati</taxon>
        <taxon>Bacteroidota</taxon>
        <taxon>Cytophagia</taxon>
        <taxon>Cytophagales</taxon>
        <taxon>Spirosomataceae</taxon>
        <taxon>Fibrella</taxon>
    </lineage>
</organism>
<keyword evidence="1" id="KW-0418">Kinase</keyword>
<evidence type="ECO:0000313" key="2">
    <source>
        <dbReference type="Proteomes" id="UP000011058"/>
    </source>
</evidence>
<dbReference type="AlphaFoldDB" id="I0KF51"/>
<evidence type="ECO:0000313" key="1">
    <source>
        <dbReference type="EMBL" id="CCH02754.1"/>
    </source>
</evidence>
<dbReference type="eggNOG" id="COG0510">
    <property type="taxonomic scope" value="Bacteria"/>
</dbReference>
<dbReference type="InterPro" id="IPR027417">
    <property type="entry name" value="P-loop_NTPase"/>
</dbReference>
<name>I0KF51_9BACT</name>
<dbReference type="EMBL" id="HE796683">
    <property type="protein sequence ID" value="CCH02754.1"/>
    <property type="molecule type" value="Genomic_DNA"/>
</dbReference>
<dbReference type="Proteomes" id="UP000011058">
    <property type="component" value="Chromosome"/>
</dbReference>
<keyword evidence="2" id="KW-1185">Reference proteome</keyword>
<dbReference type="STRING" id="1166018.FAES_4755"/>
<keyword evidence="1" id="KW-0808">Transferase</keyword>
<dbReference type="SUPFAM" id="SSF56112">
    <property type="entry name" value="Protein kinase-like (PK-like)"/>
    <property type="match status" value="1"/>
</dbReference>
<accession>I0KF51</accession>
<dbReference type="PATRIC" id="fig|1166018.3.peg.1724"/>
<dbReference type="HOGENOM" id="CLU_347431_0_0_10"/>
<protein>
    <submittedName>
        <fullName evidence="1">Thymidylate kinase</fullName>
    </submittedName>
</protein>
<dbReference type="SUPFAM" id="SSF52540">
    <property type="entry name" value="P-loop containing nucleoside triphosphate hydrolases"/>
    <property type="match status" value="1"/>
</dbReference>
<dbReference type="GO" id="GO:0016301">
    <property type="term" value="F:kinase activity"/>
    <property type="evidence" value="ECO:0007669"/>
    <property type="project" value="UniProtKB-KW"/>
</dbReference>